<dbReference type="RefSeq" id="WP_119441615.1">
    <property type="nucleotide sequence ID" value="NZ_CP170494.1"/>
</dbReference>
<evidence type="ECO:0000313" key="4">
    <source>
        <dbReference type="EMBL" id="RII83223.1"/>
    </source>
</evidence>
<dbReference type="NCBIfam" id="TIGR02262">
    <property type="entry name" value="benz_CoA_lig"/>
    <property type="match status" value="1"/>
</dbReference>
<dbReference type="InterPro" id="IPR025110">
    <property type="entry name" value="AMP-bd_C"/>
</dbReference>
<name>A0ABX9MWL2_9BURK</name>
<keyword evidence="5" id="KW-1185">Reference proteome</keyword>
<evidence type="ECO:0000259" key="2">
    <source>
        <dbReference type="Pfam" id="PF00501"/>
    </source>
</evidence>
<dbReference type="Proteomes" id="UP000266483">
    <property type="component" value="Unassembled WGS sequence"/>
</dbReference>
<evidence type="ECO:0008006" key="6">
    <source>
        <dbReference type="Google" id="ProtNLM"/>
    </source>
</evidence>
<evidence type="ECO:0000256" key="1">
    <source>
        <dbReference type="ARBA" id="ARBA00022598"/>
    </source>
</evidence>
<proteinExistence type="predicted"/>
<dbReference type="InterPro" id="IPR000873">
    <property type="entry name" value="AMP-dep_synth/lig_dom"/>
</dbReference>
<dbReference type="SUPFAM" id="SSF56801">
    <property type="entry name" value="Acetyl-CoA synthetase-like"/>
    <property type="match status" value="1"/>
</dbReference>
<feature type="domain" description="AMP-dependent synthetase/ligase" evidence="2">
    <location>
        <begin position="31"/>
        <end position="383"/>
    </location>
</feature>
<feature type="domain" description="AMP-binding enzyme C-terminal" evidence="3">
    <location>
        <begin position="433"/>
        <end position="511"/>
    </location>
</feature>
<evidence type="ECO:0000259" key="3">
    <source>
        <dbReference type="Pfam" id="PF13193"/>
    </source>
</evidence>
<dbReference type="InterPro" id="IPR011957">
    <property type="entry name" value="Benz_CoA_lig"/>
</dbReference>
<gene>
    <name evidence="4" type="ORF">CJO09_06340</name>
</gene>
<keyword evidence="1" id="KW-0436">Ligase</keyword>
<reference evidence="4 5" key="1">
    <citation type="submission" date="2017-08" db="EMBL/GenBank/DDBJ databases">
        <title>Pusillimonas indicus sp. nov., a member of the family Alcaligenaceae isolated from surface seawater.</title>
        <authorList>
            <person name="Li J."/>
        </authorList>
    </citation>
    <scope>NUCLEOTIDE SEQUENCE [LARGE SCALE GENOMIC DNA]</scope>
    <source>
        <strain evidence="4 5">17-4A</strain>
    </source>
</reference>
<dbReference type="PANTHER" id="PTHR43352">
    <property type="entry name" value="ACETYL-COA SYNTHETASE"/>
    <property type="match status" value="1"/>
</dbReference>
<organism evidence="4 5">
    <name type="scientific">Neopusillimonas maritima</name>
    <dbReference type="NCBI Taxonomy" id="2026239"/>
    <lineage>
        <taxon>Bacteria</taxon>
        <taxon>Pseudomonadati</taxon>
        <taxon>Pseudomonadota</taxon>
        <taxon>Betaproteobacteria</taxon>
        <taxon>Burkholderiales</taxon>
        <taxon>Alcaligenaceae</taxon>
        <taxon>Neopusillimonas</taxon>
    </lineage>
</organism>
<comment type="caution">
    <text evidence="4">The sequence shown here is derived from an EMBL/GenBank/DDBJ whole genome shotgun (WGS) entry which is preliminary data.</text>
</comment>
<dbReference type="PANTHER" id="PTHR43352:SF1">
    <property type="entry name" value="ANTHRANILATE--COA LIGASE"/>
    <property type="match status" value="1"/>
</dbReference>
<dbReference type="Pfam" id="PF13193">
    <property type="entry name" value="AMP-binding_C"/>
    <property type="match status" value="1"/>
</dbReference>
<dbReference type="Pfam" id="PF00501">
    <property type="entry name" value="AMP-binding"/>
    <property type="match status" value="1"/>
</dbReference>
<protein>
    <recommendedName>
        <fullName evidence="6">4-hydroxybenzoate--CoA ligase</fullName>
    </recommendedName>
</protein>
<evidence type="ECO:0000313" key="5">
    <source>
        <dbReference type="Proteomes" id="UP000266483"/>
    </source>
</evidence>
<dbReference type="InterPro" id="IPR042099">
    <property type="entry name" value="ANL_N_sf"/>
</dbReference>
<dbReference type="EMBL" id="NQOU01000002">
    <property type="protein sequence ID" value="RII83223.1"/>
    <property type="molecule type" value="Genomic_DNA"/>
</dbReference>
<dbReference type="InterPro" id="IPR045851">
    <property type="entry name" value="AMP-bd_C_sf"/>
</dbReference>
<sequence>MSSELPPLRGNIVDYLFEPSLGSDLASRACLTTPEGDTSFQELHERCCQVGNLLGSLGIKPGERVMFSVLDGVDFMSLFLGVMKVGAVSLPINTFLTAKDYGYYLRDSQARMLVIDESLVPLIQQVSHTQELPEHVFVTGKETGGFRSLEDALRDLPIHVPTCECEPDDVAFWLYSSGSTGDPKGVLHTHAHIHASCELFGKNTLGIKEDDVIVCPPKMFFAYGLGFKVYMPLRACARVVADAQPGRPQRVWEIIEQHRPTLLVAVPTIFSGLFETLKHVDKETIQHVFEPLRFCVSGGEVLAPSLVRAWKELTGTDILDGVGTTEMTHMFVINRPGKVVPGSSGKVVDGYQVRLVDENWKDVPCGEIGNMYAIGPSAAQQYWNKAEKTAATMRDGGVLTGDKFYQDQDGNYFYVGRNDDMLRAGGIWVSPAEIESTMLEHPDIAECAVVGVEDEHRLVKPRAYVVLRDNVVPTSELEQSIKEAVRSKLAHYKCPRWIEFVDSLPKTATGKIQRFKLRELAHSTKHGAAADARQSA</sequence>
<dbReference type="Gene3D" id="3.30.300.30">
    <property type="match status" value="1"/>
</dbReference>
<dbReference type="Gene3D" id="3.40.50.12780">
    <property type="entry name" value="N-terminal domain of ligase-like"/>
    <property type="match status" value="1"/>
</dbReference>
<accession>A0ABX9MWL2</accession>